<organism evidence="1 2">
    <name type="scientific">Sulfobacillus acidophilus</name>
    <dbReference type="NCBI Taxonomy" id="53633"/>
    <lineage>
        <taxon>Bacteria</taxon>
        <taxon>Bacillati</taxon>
        <taxon>Bacillota</taxon>
        <taxon>Clostridia</taxon>
        <taxon>Eubacteriales</taxon>
        <taxon>Clostridiales Family XVII. Incertae Sedis</taxon>
        <taxon>Sulfobacillus</taxon>
    </lineage>
</organism>
<protein>
    <submittedName>
        <fullName evidence="1">Uncharacterized protein</fullName>
    </submittedName>
</protein>
<evidence type="ECO:0000313" key="2">
    <source>
        <dbReference type="Proteomes" id="UP000241848"/>
    </source>
</evidence>
<dbReference type="EMBL" id="PXYV01000030">
    <property type="protein sequence ID" value="PSR21634.1"/>
    <property type="molecule type" value="Genomic_DNA"/>
</dbReference>
<dbReference type="Proteomes" id="UP000241848">
    <property type="component" value="Unassembled WGS sequence"/>
</dbReference>
<gene>
    <name evidence="1" type="ORF">C7B45_09965</name>
</gene>
<comment type="caution">
    <text evidence="1">The sequence shown here is derived from an EMBL/GenBank/DDBJ whole genome shotgun (WGS) entry which is preliminary data.</text>
</comment>
<evidence type="ECO:0000313" key="1">
    <source>
        <dbReference type="EMBL" id="PSR21634.1"/>
    </source>
</evidence>
<name>A0A2T2WHC0_9FIRM</name>
<accession>A0A2T2WHC0</accession>
<dbReference type="AlphaFoldDB" id="A0A2T2WHC0"/>
<sequence length="81" mass="9169">MPKIGYAEIPRSILVKAWQPGAFGHRDAGDFGITAFPDMFLQSVQDAQRHYTTHDISLVKFRWARCRSSAKLNCDKCVKLA</sequence>
<reference evidence="1 2" key="1">
    <citation type="journal article" date="2014" name="BMC Genomics">
        <title>Comparison of environmental and isolate Sulfobacillus genomes reveals diverse carbon, sulfur, nitrogen, and hydrogen metabolisms.</title>
        <authorList>
            <person name="Justice N.B."/>
            <person name="Norman A."/>
            <person name="Brown C.T."/>
            <person name="Singh A."/>
            <person name="Thomas B.C."/>
            <person name="Banfield J.F."/>
        </authorList>
    </citation>
    <scope>NUCLEOTIDE SEQUENCE [LARGE SCALE GENOMIC DNA]</scope>
    <source>
        <strain evidence="1">AMDSBA3</strain>
    </source>
</reference>
<proteinExistence type="predicted"/>